<gene>
    <name evidence="1" type="ORF">IV203_010357</name>
</gene>
<comment type="caution">
    <text evidence="1">The sequence shown here is derived from an EMBL/GenBank/DDBJ whole genome shotgun (WGS) entry which is preliminary data.</text>
</comment>
<keyword evidence="2" id="KW-1185">Reference proteome</keyword>
<name>A0A9K3PKE2_9STRA</name>
<evidence type="ECO:0000313" key="2">
    <source>
        <dbReference type="Proteomes" id="UP000693970"/>
    </source>
</evidence>
<sequence>MNVEITLLASRHNSPGFLTRDPRDPEYAFIYCIVLPISDPILNIHKSATTVGGPCSQGGNSKILLSSSSYCVHHSLYSRTFSCWRGDDT</sequence>
<accession>A0A9K3PKE2</accession>
<dbReference type="AlphaFoldDB" id="A0A9K3PKE2"/>
<dbReference type="Proteomes" id="UP000693970">
    <property type="component" value="Unassembled WGS sequence"/>
</dbReference>
<dbReference type="EMBL" id="JAGRRH010000018">
    <property type="protein sequence ID" value="KAG7350997.1"/>
    <property type="molecule type" value="Genomic_DNA"/>
</dbReference>
<proteinExistence type="predicted"/>
<organism evidence="1 2">
    <name type="scientific">Nitzschia inconspicua</name>
    <dbReference type="NCBI Taxonomy" id="303405"/>
    <lineage>
        <taxon>Eukaryota</taxon>
        <taxon>Sar</taxon>
        <taxon>Stramenopiles</taxon>
        <taxon>Ochrophyta</taxon>
        <taxon>Bacillariophyta</taxon>
        <taxon>Bacillariophyceae</taxon>
        <taxon>Bacillariophycidae</taxon>
        <taxon>Bacillariales</taxon>
        <taxon>Bacillariaceae</taxon>
        <taxon>Nitzschia</taxon>
    </lineage>
</organism>
<protein>
    <submittedName>
        <fullName evidence="1">Uncharacterized protein</fullName>
    </submittedName>
</protein>
<evidence type="ECO:0000313" key="1">
    <source>
        <dbReference type="EMBL" id="KAG7350997.1"/>
    </source>
</evidence>
<reference evidence="1" key="1">
    <citation type="journal article" date="2021" name="Sci. Rep.">
        <title>Diploid genomic architecture of Nitzschia inconspicua, an elite biomass production diatom.</title>
        <authorList>
            <person name="Oliver A."/>
            <person name="Podell S."/>
            <person name="Pinowska A."/>
            <person name="Traller J.C."/>
            <person name="Smith S.R."/>
            <person name="McClure R."/>
            <person name="Beliaev A."/>
            <person name="Bohutskyi P."/>
            <person name="Hill E.A."/>
            <person name="Rabines A."/>
            <person name="Zheng H."/>
            <person name="Allen L.Z."/>
            <person name="Kuo A."/>
            <person name="Grigoriev I.V."/>
            <person name="Allen A.E."/>
            <person name="Hazlebeck D."/>
            <person name="Allen E.E."/>
        </authorList>
    </citation>
    <scope>NUCLEOTIDE SEQUENCE</scope>
    <source>
        <strain evidence="1">Hildebrandi</strain>
    </source>
</reference>
<reference evidence="1" key="2">
    <citation type="submission" date="2021-04" db="EMBL/GenBank/DDBJ databases">
        <authorList>
            <person name="Podell S."/>
        </authorList>
    </citation>
    <scope>NUCLEOTIDE SEQUENCE</scope>
    <source>
        <strain evidence="1">Hildebrandi</strain>
    </source>
</reference>